<dbReference type="PROSITE" id="PS50928">
    <property type="entry name" value="ABC_TM1"/>
    <property type="match status" value="1"/>
</dbReference>
<comment type="caution">
    <text evidence="9">The sequence shown here is derived from an EMBL/GenBank/DDBJ whole genome shotgun (WGS) entry which is preliminary data.</text>
</comment>
<feature type="domain" description="ABC transmembrane type-1" evidence="8">
    <location>
        <begin position="16"/>
        <end position="210"/>
    </location>
</feature>
<organism evidence="9 10">
    <name type="scientific">Secundilactobacillus kimchicus JCM 15530</name>
    <dbReference type="NCBI Taxonomy" id="1302272"/>
    <lineage>
        <taxon>Bacteria</taxon>
        <taxon>Bacillati</taxon>
        <taxon>Bacillota</taxon>
        <taxon>Bacilli</taxon>
        <taxon>Lactobacillales</taxon>
        <taxon>Lactobacillaceae</taxon>
        <taxon>Secundilactobacillus</taxon>
    </lineage>
</organism>
<dbReference type="EMBL" id="AZCX01000003">
    <property type="protein sequence ID" value="KRK48416.1"/>
    <property type="molecule type" value="Genomic_DNA"/>
</dbReference>
<proteinExistence type="inferred from homology"/>
<dbReference type="InterPro" id="IPR051322">
    <property type="entry name" value="AA_ABC_Transporter_Permease"/>
</dbReference>
<dbReference type="InterPro" id="IPR035906">
    <property type="entry name" value="MetI-like_sf"/>
</dbReference>
<keyword evidence="5 7" id="KW-1133">Transmembrane helix</keyword>
<dbReference type="Proteomes" id="UP000050911">
    <property type="component" value="Unassembled WGS sequence"/>
</dbReference>
<evidence type="ECO:0000259" key="8">
    <source>
        <dbReference type="PROSITE" id="PS50928"/>
    </source>
</evidence>
<dbReference type="PATRIC" id="fig|1302272.5.peg.1535"/>
<evidence type="ECO:0000256" key="3">
    <source>
        <dbReference type="ARBA" id="ARBA00022475"/>
    </source>
</evidence>
<dbReference type="OrthoDB" id="9793490at2"/>
<feature type="transmembrane region" description="Helical" evidence="7">
    <location>
        <begin position="153"/>
        <end position="179"/>
    </location>
</feature>
<reference evidence="9 10" key="1">
    <citation type="journal article" date="2015" name="Genome Announc.">
        <title>Expanding the biotechnology potential of lactobacilli through comparative genomics of 213 strains and associated genera.</title>
        <authorList>
            <person name="Sun Z."/>
            <person name="Harris H.M."/>
            <person name="McCann A."/>
            <person name="Guo C."/>
            <person name="Argimon S."/>
            <person name="Zhang W."/>
            <person name="Yang X."/>
            <person name="Jeffery I.B."/>
            <person name="Cooney J.C."/>
            <person name="Kagawa T.F."/>
            <person name="Liu W."/>
            <person name="Song Y."/>
            <person name="Salvetti E."/>
            <person name="Wrobel A."/>
            <person name="Rasinkangas P."/>
            <person name="Parkhill J."/>
            <person name="Rea M.C."/>
            <person name="O'Sullivan O."/>
            <person name="Ritari J."/>
            <person name="Douillard F.P."/>
            <person name="Paul Ross R."/>
            <person name="Yang R."/>
            <person name="Briner A.E."/>
            <person name="Felis G.E."/>
            <person name="de Vos W.M."/>
            <person name="Barrangou R."/>
            <person name="Klaenhammer T.R."/>
            <person name="Caufield P.W."/>
            <person name="Cui Y."/>
            <person name="Zhang H."/>
            <person name="O'Toole P.W."/>
        </authorList>
    </citation>
    <scope>NUCLEOTIDE SEQUENCE [LARGE SCALE GENOMIC DNA]</scope>
    <source>
        <strain evidence="9 10">JCM 15530</strain>
    </source>
</reference>
<feature type="transmembrane region" description="Helical" evidence="7">
    <location>
        <begin position="57"/>
        <end position="82"/>
    </location>
</feature>
<evidence type="ECO:0000313" key="10">
    <source>
        <dbReference type="Proteomes" id="UP000050911"/>
    </source>
</evidence>
<sequence length="220" mass="23727">MNETLTILQQNLGQALWETFEMVFISGLIGVIFGTIIGLALYYFASPLFSPRPVVNTVVGFIINAIRSFPFLILMVVLIPFAKWVAGDPYTPMGGAVSLTVAAVPFFARLAEGAFAEIDQGVIEAARSTGASFWLIFQEVLFPEALPALIRGIVLTIISLIGYSAMVGTIGAGGIGNLAIQFGYNRYETGVLISVIIILVIIVQVIQWIGDRLAAHFTRA</sequence>
<dbReference type="Gene3D" id="1.10.3720.10">
    <property type="entry name" value="MetI-like"/>
    <property type="match status" value="1"/>
</dbReference>
<keyword evidence="4 7" id="KW-0812">Transmembrane</keyword>
<dbReference type="PANTHER" id="PTHR30450:SF1">
    <property type="entry name" value="D-METHIONINE TRANSPORT SYSTEM PERMEASE PROTEIN METI-RELATED"/>
    <property type="match status" value="1"/>
</dbReference>
<evidence type="ECO:0000256" key="7">
    <source>
        <dbReference type="RuleBase" id="RU363032"/>
    </source>
</evidence>
<dbReference type="InterPro" id="IPR000515">
    <property type="entry name" value="MetI-like"/>
</dbReference>
<evidence type="ECO:0000256" key="1">
    <source>
        <dbReference type="ARBA" id="ARBA00004651"/>
    </source>
</evidence>
<keyword evidence="2 7" id="KW-0813">Transport</keyword>
<feature type="transmembrane region" description="Helical" evidence="7">
    <location>
        <begin position="191"/>
        <end position="210"/>
    </location>
</feature>
<evidence type="ECO:0000313" key="9">
    <source>
        <dbReference type="EMBL" id="KRK48416.1"/>
    </source>
</evidence>
<dbReference type="GO" id="GO:0048473">
    <property type="term" value="P:D-methionine transmembrane transport"/>
    <property type="evidence" value="ECO:0007669"/>
    <property type="project" value="TreeGrafter"/>
</dbReference>
<evidence type="ECO:0000256" key="2">
    <source>
        <dbReference type="ARBA" id="ARBA00022448"/>
    </source>
</evidence>
<name>A0A0R1HP41_9LACO</name>
<dbReference type="AlphaFoldDB" id="A0A0R1HP41"/>
<evidence type="ECO:0000256" key="4">
    <source>
        <dbReference type="ARBA" id="ARBA00022692"/>
    </source>
</evidence>
<dbReference type="STRING" id="1302272.FC96_GL001518"/>
<keyword evidence="3" id="KW-1003">Cell membrane</keyword>
<keyword evidence="10" id="KW-1185">Reference proteome</keyword>
<dbReference type="PANTHER" id="PTHR30450">
    <property type="entry name" value="ABC TRANSPORTER PERMEASE"/>
    <property type="match status" value="1"/>
</dbReference>
<evidence type="ECO:0000256" key="5">
    <source>
        <dbReference type="ARBA" id="ARBA00022989"/>
    </source>
</evidence>
<dbReference type="RefSeq" id="WP_056942258.1">
    <property type="nucleotide sequence ID" value="NZ_AZCX01000003.1"/>
</dbReference>
<protein>
    <recommendedName>
        <fullName evidence="8">ABC transmembrane type-1 domain-containing protein</fullName>
    </recommendedName>
</protein>
<keyword evidence="6 7" id="KW-0472">Membrane</keyword>
<comment type="similarity">
    <text evidence="7">Belongs to the binding-protein-dependent transport system permease family.</text>
</comment>
<gene>
    <name evidence="9" type="ORF">FC96_GL001518</name>
</gene>
<comment type="subcellular location">
    <subcellularLocation>
        <location evidence="1 7">Cell membrane</location>
        <topology evidence="1 7">Multi-pass membrane protein</topology>
    </subcellularLocation>
</comment>
<dbReference type="Pfam" id="PF00528">
    <property type="entry name" value="BPD_transp_1"/>
    <property type="match status" value="1"/>
</dbReference>
<feature type="transmembrane region" description="Helical" evidence="7">
    <location>
        <begin position="22"/>
        <end position="45"/>
    </location>
</feature>
<evidence type="ECO:0000256" key="6">
    <source>
        <dbReference type="ARBA" id="ARBA00023136"/>
    </source>
</evidence>
<dbReference type="GO" id="GO:0005886">
    <property type="term" value="C:plasma membrane"/>
    <property type="evidence" value="ECO:0007669"/>
    <property type="project" value="UniProtKB-SubCell"/>
</dbReference>
<dbReference type="SUPFAM" id="SSF161098">
    <property type="entry name" value="MetI-like"/>
    <property type="match status" value="1"/>
</dbReference>
<dbReference type="CDD" id="cd06261">
    <property type="entry name" value="TM_PBP2"/>
    <property type="match status" value="1"/>
</dbReference>
<accession>A0A0R1HP41</accession>